<dbReference type="AlphaFoldDB" id="A0AAJ0FSD5"/>
<sequence length="419" mass="47205">MSAPSTPPSEMPRLKDSRFKHTGTSCERADSYRPGGFHPVHLQDVLNSRYRVIRKLGYGSFATVWLAVDSIHAANVDVSKELSIQHHLSANSKDSCSNFVLLLLDSFIFEGPNGRHYCFVTEPMGPSVSAVLGAPLEFYDPVNPSSHRFPTLQTRNFLRNILTGLGFIHGNHIVHSDLHSGNLLFSLKGLTALNPQELEQNETNSKLDPLLRIDGKVDRWAPKYLAVPKPLVEEAFLMLLLTQAYIKAFWINNPPESIVTPLTLRAPETIFHCGVGPAIDIWSFGCLIFELLTDYPLFEVFTFRRQKDAIDDDHLIQLSEIIGLLPKDMRVQWSRSSLYFGPDGERLATCPSSFDKSSDPGSPMPFPSLEDKFHEYKPADINDAEVKEIVSPLRDILQIDPRNRPSASQLLKQPWFRVE</sequence>
<keyword evidence="12" id="KW-1185">Reference proteome</keyword>
<dbReference type="PANTHER" id="PTHR47634:SF9">
    <property type="entry name" value="PROTEIN KINASE DOMAIN-CONTAINING PROTEIN-RELATED"/>
    <property type="match status" value="1"/>
</dbReference>
<feature type="compositionally biased region" description="Pro residues" evidence="9">
    <location>
        <begin position="1"/>
        <end position="10"/>
    </location>
</feature>
<evidence type="ECO:0000256" key="5">
    <source>
        <dbReference type="ARBA" id="ARBA00022777"/>
    </source>
</evidence>
<dbReference type="Proteomes" id="UP001244011">
    <property type="component" value="Unassembled WGS sequence"/>
</dbReference>
<keyword evidence="6" id="KW-0067">ATP-binding</keyword>
<dbReference type="GO" id="GO:0000245">
    <property type="term" value="P:spliceosomal complex assembly"/>
    <property type="evidence" value="ECO:0007669"/>
    <property type="project" value="TreeGrafter"/>
</dbReference>
<dbReference type="Gene3D" id="3.30.200.20">
    <property type="entry name" value="Phosphorylase Kinase, domain 1"/>
    <property type="match status" value="1"/>
</dbReference>
<dbReference type="PANTHER" id="PTHR47634">
    <property type="entry name" value="PROTEIN KINASE DOMAIN-CONTAINING PROTEIN-RELATED"/>
    <property type="match status" value="1"/>
</dbReference>
<evidence type="ECO:0000256" key="1">
    <source>
        <dbReference type="ARBA" id="ARBA00012513"/>
    </source>
</evidence>
<comment type="catalytic activity">
    <reaction evidence="7">
        <text>L-threonyl-[protein] + ATP = O-phospho-L-threonyl-[protein] + ADP + H(+)</text>
        <dbReference type="Rhea" id="RHEA:46608"/>
        <dbReference type="Rhea" id="RHEA-COMP:11060"/>
        <dbReference type="Rhea" id="RHEA-COMP:11605"/>
        <dbReference type="ChEBI" id="CHEBI:15378"/>
        <dbReference type="ChEBI" id="CHEBI:30013"/>
        <dbReference type="ChEBI" id="CHEBI:30616"/>
        <dbReference type="ChEBI" id="CHEBI:61977"/>
        <dbReference type="ChEBI" id="CHEBI:456216"/>
        <dbReference type="EC" id="2.7.11.1"/>
    </reaction>
</comment>
<comment type="catalytic activity">
    <reaction evidence="8">
        <text>L-seryl-[protein] + ATP = O-phospho-L-seryl-[protein] + ADP + H(+)</text>
        <dbReference type="Rhea" id="RHEA:17989"/>
        <dbReference type="Rhea" id="RHEA-COMP:9863"/>
        <dbReference type="Rhea" id="RHEA-COMP:11604"/>
        <dbReference type="ChEBI" id="CHEBI:15378"/>
        <dbReference type="ChEBI" id="CHEBI:29999"/>
        <dbReference type="ChEBI" id="CHEBI:30616"/>
        <dbReference type="ChEBI" id="CHEBI:83421"/>
        <dbReference type="ChEBI" id="CHEBI:456216"/>
        <dbReference type="EC" id="2.7.11.1"/>
    </reaction>
</comment>
<dbReference type="InterPro" id="IPR051334">
    <property type="entry name" value="SRPK"/>
</dbReference>
<dbReference type="GO" id="GO:0050684">
    <property type="term" value="P:regulation of mRNA processing"/>
    <property type="evidence" value="ECO:0007669"/>
    <property type="project" value="TreeGrafter"/>
</dbReference>
<dbReference type="Gene3D" id="1.10.510.10">
    <property type="entry name" value="Transferase(Phosphotransferase) domain 1"/>
    <property type="match status" value="1"/>
</dbReference>
<dbReference type="InterPro" id="IPR011009">
    <property type="entry name" value="Kinase-like_dom_sf"/>
</dbReference>
<gene>
    <name evidence="11" type="ORF">QBC33DRAFT_608865</name>
</gene>
<dbReference type="EMBL" id="MU838999">
    <property type="protein sequence ID" value="KAK1771060.1"/>
    <property type="molecule type" value="Genomic_DNA"/>
</dbReference>
<evidence type="ECO:0000256" key="8">
    <source>
        <dbReference type="ARBA" id="ARBA00048679"/>
    </source>
</evidence>
<dbReference type="GO" id="GO:0004674">
    <property type="term" value="F:protein serine/threonine kinase activity"/>
    <property type="evidence" value="ECO:0007669"/>
    <property type="project" value="UniProtKB-KW"/>
</dbReference>
<dbReference type="PROSITE" id="PS50011">
    <property type="entry name" value="PROTEIN_KINASE_DOM"/>
    <property type="match status" value="1"/>
</dbReference>
<accession>A0AAJ0FSD5</accession>
<name>A0AAJ0FSD5_9PEZI</name>
<feature type="domain" description="Protein kinase" evidence="10">
    <location>
        <begin position="50"/>
        <end position="416"/>
    </location>
</feature>
<evidence type="ECO:0000256" key="6">
    <source>
        <dbReference type="ARBA" id="ARBA00022840"/>
    </source>
</evidence>
<dbReference type="GO" id="GO:0005524">
    <property type="term" value="F:ATP binding"/>
    <property type="evidence" value="ECO:0007669"/>
    <property type="project" value="UniProtKB-KW"/>
</dbReference>
<evidence type="ECO:0000256" key="9">
    <source>
        <dbReference type="SAM" id="MobiDB-lite"/>
    </source>
</evidence>
<dbReference type="RefSeq" id="XP_060287273.1">
    <property type="nucleotide sequence ID" value="XM_060432371.1"/>
</dbReference>
<keyword evidence="5 11" id="KW-0418">Kinase</keyword>
<evidence type="ECO:0000256" key="7">
    <source>
        <dbReference type="ARBA" id="ARBA00047899"/>
    </source>
</evidence>
<evidence type="ECO:0000256" key="3">
    <source>
        <dbReference type="ARBA" id="ARBA00022679"/>
    </source>
</evidence>
<comment type="caution">
    <text evidence="11">The sequence shown here is derived from an EMBL/GenBank/DDBJ whole genome shotgun (WGS) entry which is preliminary data.</text>
</comment>
<keyword evidence="2" id="KW-0723">Serine/threonine-protein kinase</keyword>
<dbReference type="SMART" id="SM00220">
    <property type="entry name" value="S_TKc"/>
    <property type="match status" value="1"/>
</dbReference>
<feature type="region of interest" description="Disordered" evidence="9">
    <location>
        <begin position="1"/>
        <end position="20"/>
    </location>
</feature>
<keyword evidence="4" id="KW-0547">Nucleotide-binding</keyword>
<dbReference type="Pfam" id="PF00069">
    <property type="entry name" value="Pkinase"/>
    <property type="match status" value="1"/>
</dbReference>
<evidence type="ECO:0000313" key="12">
    <source>
        <dbReference type="Proteomes" id="UP001244011"/>
    </source>
</evidence>
<protein>
    <recommendedName>
        <fullName evidence="1">non-specific serine/threonine protein kinase</fullName>
        <ecNumber evidence="1">2.7.11.1</ecNumber>
    </recommendedName>
</protein>
<evidence type="ECO:0000313" key="11">
    <source>
        <dbReference type="EMBL" id="KAK1771060.1"/>
    </source>
</evidence>
<dbReference type="EC" id="2.7.11.1" evidence="1"/>
<reference evidence="11" key="1">
    <citation type="submission" date="2023-06" db="EMBL/GenBank/DDBJ databases">
        <title>Genome-scale phylogeny and comparative genomics of the fungal order Sordariales.</title>
        <authorList>
            <consortium name="Lawrence Berkeley National Laboratory"/>
            <person name="Hensen N."/>
            <person name="Bonometti L."/>
            <person name="Westerberg I."/>
            <person name="Brannstrom I.O."/>
            <person name="Guillou S."/>
            <person name="Cros-Aarteil S."/>
            <person name="Calhoun S."/>
            <person name="Haridas S."/>
            <person name="Kuo A."/>
            <person name="Mondo S."/>
            <person name="Pangilinan J."/>
            <person name="Riley R."/>
            <person name="Labutti K."/>
            <person name="Andreopoulos B."/>
            <person name="Lipzen A."/>
            <person name="Chen C."/>
            <person name="Yanf M."/>
            <person name="Daum C."/>
            <person name="Ng V."/>
            <person name="Clum A."/>
            <person name="Steindorff A."/>
            <person name="Ohm R."/>
            <person name="Martin F."/>
            <person name="Silar P."/>
            <person name="Natvig D."/>
            <person name="Lalanne C."/>
            <person name="Gautier V."/>
            <person name="Ament-Velasquez S.L."/>
            <person name="Kruys A."/>
            <person name="Hutchinson M.I."/>
            <person name="Powell A.J."/>
            <person name="Barry K."/>
            <person name="Miller A.N."/>
            <person name="Grigoriev I.V."/>
            <person name="Debuchy R."/>
            <person name="Gladieux P."/>
            <person name="Thoren M.H."/>
            <person name="Johannesson H."/>
        </authorList>
    </citation>
    <scope>NUCLEOTIDE SEQUENCE</scope>
    <source>
        <strain evidence="11">8032-3</strain>
    </source>
</reference>
<proteinExistence type="predicted"/>
<dbReference type="InterPro" id="IPR000719">
    <property type="entry name" value="Prot_kinase_dom"/>
</dbReference>
<dbReference type="SUPFAM" id="SSF56112">
    <property type="entry name" value="Protein kinase-like (PK-like)"/>
    <property type="match status" value="1"/>
</dbReference>
<evidence type="ECO:0000259" key="10">
    <source>
        <dbReference type="PROSITE" id="PS50011"/>
    </source>
</evidence>
<keyword evidence="3" id="KW-0808">Transferase</keyword>
<evidence type="ECO:0000256" key="4">
    <source>
        <dbReference type="ARBA" id="ARBA00022741"/>
    </source>
</evidence>
<organism evidence="11 12">
    <name type="scientific">Phialemonium atrogriseum</name>
    <dbReference type="NCBI Taxonomy" id="1093897"/>
    <lineage>
        <taxon>Eukaryota</taxon>
        <taxon>Fungi</taxon>
        <taxon>Dikarya</taxon>
        <taxon>Ascomycota</taxon>
        <taxon>Pezizomycotina</taxon>
        <taxon>Sordariomycetes</taxon>
        <taxon>Sordariomycetidae</taxon>
        <taxon>Cephalothecales</taxon>
        <taxon>Cephalothecaceae</taxon>
        <taxon>Phialemonium</taxon>
    </lineage>
</organism>
<dbReference type="GeneID" id="85315558"/>
<evidence type="ECO:0000256" key="2">
    <source>
        <dbReference type="ARBA" id="ARBA00022527"/>
    </source>
</evidence>